<keyword evidence="2" id="KW-1185">Reference proteome</keyword>
<dbReference type="GO" id="GO:0005524">
    <property type="term" value="F:ATP binding"/>
    <property type="evidence" value="ECO:0007669"/>
    <property type="project" value="UniProtKB-KW"/>
</dbReference>
<sequence>MSPILLIDGRSGSGKTELATALRDLTGAQLVRMDALYPGWGGLEAGSRAVTSMLTDGRWREWDWASSRPGDWREVDLSQPLIVEGCGALSRANRELADHGVWVTLDDATRKRRALERDGELYAPHWDRWAAQEWSFIVRELPITLADESIDGRNVIDAVTRDVERWRAVLDPARVDG</sequence>
<dbReference type="NCBIfam" id="NF005115">
    <property type="entry name" value="PRK06547.1"/>
    <property type="match status" value="1"/>
</dbReference>
<protein>
    <submittedName>
        <fullName evidence="1">ATP-binding protein</fullName>
    </submittedName>
</protein>
<keyword evidence="1" id="KW-0067">ATP-binding</keyword>
<dbReference type="SUPFAM" id="SSF52540">
    <property type="entry name" value="P-loop containing nucleoside triphosphate hydrolases"/>
    <property type="match status" value="1"/>
</dbReference>
<keyword evidence="1" id="KW-0547">Nucleotide-binding</keyword>
<gene>
    <name evidence="1" type="ORF">EYE40_06945</name>
</gene>
<dbReference type="Gene3D" id="3.40.50.300">
    <property type="entry name" value="P-loop containing nucleotide triphosphate hydrolases"/>
    <property type="match status" value="1"/>
</dbReference>
<evidence type="ECO:0000313" key="1">
    <source>
        <dbReference type="EMBL" id="TBN57156.1"/>
    </source>
</evidence>
<proteinExistence type="predicted"/>
<organism evidence="1 2">
    <name type="scientific">Glaciihabitans arcticus</name>
    <dbReference type="NCBI Taxonomy" id="2668039"/>
    <lineage>
        <taxon>Bacteria</taxon>
        <taxon>Bacillati</taxon>
        <taxon>Actinomycetota</taxon>
        <taxon>Actinomycetes</taxon>
        <taxon>Micrococcales</taxon>
        <taxon>Microbacteriaceae</taxon>
        <taxon>Glaciihabitans</taxon>
    </lineage>
</organism>
<dbReference type="AlphaFoldDB" id="A0A4Q9GQK2"/>
<dbReference type="Proteomes" id="UP000294194">
    <property type="component" value="Unassembled WGS sequence"/>
</dbReference>
<dbReference type="EMBL" id="SISG01000001">
    <property type="protein sequence ID" value="TBN57156.1"/>
    <property type="molecule type" value="Genomic_DNA"/>
</dbReference>
<dbReference type="RefSeq" id="WP_130981267.1">
    <property type="nucleotide sequence ID" value="NZ_SISG01000001.1"/>
</dbReference>
<dbReference type="InterPro" id="IPR027417">
    <property type="entry name" value="P-loop_NTPase"/>
</dbReference>
<evidence type="ECO:0000313" key="2">
    <source>
        <dbReference type="Proteomes" id="UP000294194"/>
    </source>
</evidence>
<reference evidence="2" key="1">
    <citation type="submission" date="2019-02" db="EMBL/GenBank/DDBJ databases">
        <title>Glaciihabitans arcticus sp. nov., a psychrotolerant bacterium isolated from polar soil.</title>
        <authorList>
            <person name="Dahal R.H."/>
        </authorList>
    </citation>
    <scope>NUCLEOTIDE SEQUENCE [LARGE SCALE GENOMIC DNA]</scope>
    <source>
        <strain evidence="2">RP-3-7</strain>
    </source>
</reference>
<comment type="caution">
    <text evidence="1">The sequence shown here is derived from an EMBL/GenBank/DDBJ whole genome shotgun (WGS) entry which is preliminary data.</text>
</comment>
<accession>A0A4Q9GQK2</accession>
<name>A0A4Q9GQK2_9MICO</name>